<dbReference type="OrthoDB" id="9798918at2"/>
<comment type="caution">
    <text evidence="3">The sequence shown here is derived from an EMBL/GenBank/DDBJ whole genome shotgun (WGS) entry which is preliminary data.</text>
</comment>
<proteinExistence type="inferred from homology"/>
<evidence type="ECO:0000256" key="2">
    <source>
        <dbReference type="HAMAP-Rule" id="MF_00489"/>
    </source>
</evidence>
<dbReference type="RefSeq" id="WP_027228050.1">
    <property type="nucleotide sequence ID" value="NZ_CP017601.1"/>
</dbReference>
<dbReference type="Proteomes" id="UP000239239">
    <property type="component" value="Unassembled WGS sequence"/>
</dbReference>
<protein>
    <recommendedName>
        <fullName evidence="2">UPF0178 protein C3928_00840</fullName>
    </recommendedName>
</protein>
<dbReference type="InterPro" id="IPR003791">
    <property type="entry name" value="UPF0178"/>
</dbReference>
<evidence type="ECO:0000256" key="1">
    <source>
        <dbReference type="ARBA" id="ARBA00008522"/>
    </source>
</evidence>
<name>A0A2S6F9J6_LEGPN</name>
<dbReference type="AlphaFoldDB" id="A0A2S6F9J6"/>
<gene>
    <name evidence="3" type="ORF">C3928_00840</name>
</gene>
<dbReference type="Pfam" id="PF02639">
    <property type="entry name" value="DUF188"/>
    <property type="match status" value="1"/>
</dbReference>
<dbReference type="NCBIfam" id="NF001095">
    <property type="entry name" value="PRK00124.1"/>
    <property type="match status" value="1"/>
</dbReference>
<evidence type="ECO:0000313" key="3">
    <source>
        <dbReference type="EMBL" id="PPK34062.1"/>
    </source>
</evidence>
<dbReference type="PANTHER" id="PTHR35146:SF1">
    <property type="entry name" value="UPF0178 PROTEIN YAII"/>
    <property type="match status" value="1"/>
</dbReference>
<sequence>MTIWVDADACPKMIKDVLFRAAIRTNTNLILVANCYLVYPNSPFISSVLVEKGYDRADHYITSHMKAKDLVITADIPLAAEVIVKEGLAMSPRGELFTANNIKQRLTLRDINEQLRSAGERTGGPSALSAKEKTNFANALDRWLAKNK</sequence>
<dbReference type="HAMAP" id="MF_00489">
    <property type="entry name" value="UPF0178"/>
    <property type="match status" value="1"/>
</dbReference>
<organism evidence="3 4">
    <name type="scientific">Legionella pneumophila</name>
    <dbReference type="NCBI Taxonomy" id="446"/>
    <lineage>
        <taxon>Bacteria</taxon>
        <taxon>Pseudomonadati</taxon>
        <taxon>Pseudomonadota</taxon>
        <taxon>Gammaproteobacteria</taxon>
        <taxon>Legionellales</taxon>
        <taxon>Legionellaceae</taxon>
        <taxon>Legionella</taxon>
    </lineage>
</organism>
<accession>A0A2S6F9J6</accession>
<evidence type="ECO:0000313" key="4">
    <source>
        <dbReference type="Proteomes" id="UP000239239"/>
    </source>
</evidence>
<dbReference type="EMBL" id="PQWY01000001">
    <property type="protein sequence ID" value="PPK34062.1"/>
    <property type="molecule type" value="Genomic_DNA"/>
</dbReference>
<reference evidence="3 4" key="1">
    <citation type="submission" date="2018-02" db="EMBL/GenBank/DDBJ databases">
        <title>Draft genome sequences of four Legionella pneumophila clinical strains isolated in Ontario.</title>
        <authorList>
            <person name="Fortuna A."/>
            <person name="Ramnarine R."/>
            <person name="Li A."/>
            <person name="Frantz C."/>
            <person name="Mallo G."/>
        </authorList>
    </citation>
    <scope>NUCLEOTIDE SEQUENCE [LARGE SCALE GENOMIC DNA]</scope>
    <source>
        <strain evidence="3 4">LG61</strain>
    </source>
</reference>
<dbReference type="CDD" id="cd18720">
    <property type="entry name" value="PIN_YqxD-like"/>
    <property type="match status" value="1"/>
</dbReference>
<dbReference type="PANTHER" id="PTHR35146">
    <property type="entry name" value="UPF0178 PROTEIN YAII"/>
    <property type="match status" value="1"/>
</dbReference>
<comment type="similarity">
    <text evidence="1 2">Belongs to the UPF0178 family.</text>
</comment>